<sequence length="289" mass="33047">MAPKRQGNDMTWTHHTLKFRLLSPMHIGYRKVGNLMQTRQYVPGKNIWAALTARLTRDYHDGSQGKCYQRIGDLIKLHFRFGYLWPSLDGKDPYFPWVHNDFDYQLLNSYASTALDYTVNSALEGSLHETEYIAHVARNTSQVFMLGDLWVKATLPEELHCWKKEMNKLQLGGERAYGWGRVFCCSDLNDGHQEGGITVSHHKWEGKGGKIVLTLDKNDKIKAHVLASGPEAATSLTGPIEPLVGRNWGEHAGQNISFEKVHFSPGCEIETEHVEFELGWDGRWKCHRR</sequence>
<keyword evidence="2" id="KW-1185">Reference proteome</keyword>
<evidence type="ECO:0000313" key="1">
    <source>
        <dbReference type="EMBL" id="MDF0590979.1"/>
    </source>
</evidence>
<evidence type="ECO:0000313" key="2">
    <source>
        <dbReference type="Proteomes" id="UP001220010"/>
    </source>
</evidence>
<comment type="caution">
    <text evidence="1">The sequence shown here is derived from an EMBL/GenBank/DDBJ whole genome shotgun (WGS) entry which is preliminary data.</text>
</comment>
<organism evidence="1 2">
    <name type="scientific">Candidatus Methanocrinis natronophilus</name>
    <dbReference type="NCBI Taxonomy" id="3033396"/>
    <lineage>
        <taxon>Archaea</taxon>
        <taxon>Methanobacteriati</taxon>
        <taxon>Methanobacteriota</taxon>
        <taxon>Stenosarchaea group</taxon>
        <taxon>Methanomicrobia</taxon>
        <taxon>Methanotrichales</taxon>
        <taxon>Methanotrichaceae</taxon>
        <taxon>Methanocrinis</taxon>
    </lineage>
</organism>
<proteinExistence type="predicted"/>
<accession>A0ABT5X8F2</accession>
<protein>
    <submittedName>
        <fullName evidence="1">Uncharacterized protein</fullName>
    </submittedName>
</protein>
<dbReference type="RefSeq" id="WP_316966724.1">
    <property type="nucleotide sequence ID" value="NZ_JARFPK010000023.1"/>
</dbReference>
<dbReference type="EMBL" id="JARFPK010000023">
    <property type="protein sequence ID" value="MDF0590979.1"/>
    <property type="molecule type" value="Genomic_DNA"/>
</dbReference>
<gene>
    <name evidence="1" type="ORF">P0O15_07335</name>
</gene>
<reference evidence="1 2" key="1">
    <citation type="submission" date="2023-03" db="EMBL/GenBank/DDBJ databases">
        <title>WGS of Methanotrichaceae archaeon Mx.</title>
        <authorList>
            <person name="Sorokin D.Y."/>
            <person name="Merkel A.Y."/>
        </authorList>
    </citation>
    <scope>NUCLEOTIDE SEQUENCE [LARGE SCALE GENOMIC DNA]</scope>
    <source>
        <strain evidence="1 2">Mx</strain>
    </source>
</reference>
<dbReference type="Proteomes" id="UP001220010">
    <property type="component" value="Unassembled WGS sequence"/>
</dbReference>
<name>A0ABT5X8F2_9EURY</name>